<feature type="chain" id="PRO_5046667645" evidence="1">
    <location>
        <begin position="25"/>
        <end position="144"/>
    </location>
</feature>
<dbReference type="RefSeq" id="WP_219749874.1">
    <property type="nucleotide sequence ID" value="NZ_JAHXZN010000007.1"/>
</dbReference>
<keyword evidence="4" id="KW-1185">Reference proteome</keyword>
<proteinExistence type="predicted"/>
<gene>
    <name evidence="3" type="ORF">KZ820_17035</name>
</gene>
<reference evidence="3 4" key="1">
    <citation type="submission" date="2021-07" db="EMBL/GenBank/DDBJ databases">
        <title>Sphingomonas sp.</title>
        <authorList>
            <person name="Feng G."/>
            <person name="Li J."/>
            <person name="Pan M."/>
        </authorList>
    </citation>
    <scope>NUCLEOTIDE SEQUENCE [LARGE SCALE GENOMIC DNA]</scope>
    <source>
        <strain evidence="3 4">RRHST34</strain>
    </source>
</reference>
<organism evidence="3 4">
    <name type="scientific">Sphingomonas citri</name>
    <dbReference type="NCBI Taxonomy" id="2862499"/>
    <lineage>
        <taxon>Bacteria</taxon>
        <taxon>Pseudomonadati</taxon>
        <taxon>Pseudomonadota</taxon>
        <taxon>Alphaproteobacteria</taxon>
        <taxon>Sphingomonadales</taxon>
        <taxon>Sphingomonadaceae</taxon>
        <taxon>Sphingomonas</taxon>
    </lineage>
</organism>
<dbReference type="InterPro" id="IPR011992">
    <property type="entry name" value="EF-hand-dom_pair"/>
</dbReference>
<evidence type="ECO:0000313" key="3">
    <source>
        <dbReference type="EMBL" id="MBW6532448.1"/>
    </source>
</evidence>
<dbReference type="Gene3D" id="1.10.238.10">
    <property type="entry name" value="EF-hand"/>
    <property type="match status" value="1"/>
</dbReference>
<comment type="caution">
    <text evidence="3">The sequence shown here is derived from an EMBL/GenBank/DDBJ whole genome shotgun (WGS) entry which is preliminary data.</text>
</comment>
<dbReference type="InterPro" id="IPR002048">
    <property type="entry name" value="EF_hand_dom"/>
</dbReference>
<keyword evidence="1" id="KW-0732">Signal</keyword>
<accession>A0ABS7BSA1</accession>
<dbReference type="PROSITE" id="PS50222">
    <property type="entry name" value="EF_HAND_2"/>
    <property type="match status" value="2"/>
</dbReference>
<evidence type="ECO:0000313" key="4">
    <source>
        <dbReference type="Proteomes" id="UP000759103"/>
    </source>
</evidence>
<dbReference type="Pfam" id="PF13202">
    <property type="entry name" value="EF-hand_5"/>
    <property type="match status" value="2"/>
</dbReference>
<dbReference type="PROSITE" id="PS00018">
    <property type="entry name" value="EF_HAND_1"/>
    <property type="match status" value="1"/>
</dbReference>
<dbReference type="EMBL" id="JAHXZN010000007">
    <property type="protein sequence ID" value="MBW6532448.1"/>
    <property type="molecule type" value="Genomic_DNA"/>
</dbReference>
<sequence>MLRTHTTLAAALVALLATPALTVAAMGQETRATATAKLDSEFAASDTNKDGYLSLAELEGRVAKMKIRGKTLDAVHAKRVAALVMARGDLDKDGRLSRAESDQLMGAVFSAYDLNHDGKVDAAEAARARAMADGVAKGGAAPKK</sequence>
<name>A0ABS7BSA1_9SPHN</name>
<feature type="domain" description="EF-hand" evidence="2">
    <location>
        <begin position="33"/>
        <end position="68"/>
    </location>
</feature>
<dbReference type="SUPFAM" id="SSF47473">
    <property type="entry name" value="EF-hand"/>
    <property type="match status" value="1"/>
</dbReference>
<feature type="signal peptide" evidence="1">
    <location>
        <begin position="1"/>
        <end position="24"/>
    </location>
</feature>
<evidence type="ECO:0000256" key="1">
    <source>
        <dbReference type="SAM" id="SignalP"/>
    </source>
</evidence>
<feature type="domain" description="EF-hand" evidence="2">
    <location>
        <begin position="100"/>
        <end position="135"/>
    </location>
</feature>
<dbReference type="InterPro" id="IPR018247">
    <property type="entry name" value="EF_Hand_1_Ca_BS"/>
</dbReference>
<protein>
    <submittedName>
        <fullName evidence="3">EF-hand domain-containing protein</fullName>
    </submittedName>
</protein>
<evidence type="ECO:0000259" key="2">
    <source>
        <dbReference type="PROSITE" id="PS50222"/>
    </source>
</evidence>
<dbReference type="Proteomes" id="UP000759103">
    <property type="component" value="Unassembled WGS sequence"/>
</dbReference>